<evidence type="ECO:0000256" key="5">
    <source>
        <dbReference type="PROSITE-ProRule" id="PRU00283"/>
    </source>
</evidence>
<dbReference type="Gene3D" id="3.40.850.10">
    <property type="entry name" value="Kinesin motor domain"/>
    <property type="match status" value="1"/>
</dbReference>
<feature type="non-terminal residue" evidence="10">
    <location>
        <position position="1"/>
    </location>
</feature>
<keyword evidence="6" id="KW-0493">Microtubule</keyword>
<comment type="subcellular location">
    <subcellularLocation>
        <location evidence="1">Cytoplasm</location>
        <location evidence="1">Cytoskeleton</location>
    </subcellularLocation>
</comment>
<evidence type="ECO:0000259" key="9">
    <source>
        <dbReference type="PROSITE" id="PS50067"/>
    </source>
</evidence>
<dbReference type="PANTHER" id="PTHR47972:SF5">
    <property type="entry name" value="KINESIN-LIKE PROTEIN KIFC3"/>
    <property type="match status" value="1"/>
</dbReference>
<evidence type="ECO:0000256" key="1">
    <source>
        <dbReference type="ARBA" id="ARBA00004245"/>
    </source>
</evidence>
<dbReference type="PANTHER" id="PTHR47972">
    <property type="entry name" value="KINESIN-LIKE PROTEIN KLP-3"/>
    <property type="match status" value="1"/>
</dbReference>
<evidence type="ECO:0000256" key="4">
    <source>
        <dbReference type="ARBA" id="ARBA00023212"/>
    </source>
</evidence>
<evidence type="ECO:0000313" key="10">
    <source>
        <dbReference type="EMBL" id="NXA08364.1"/>
    </source>
</evidence>
<gene>
    <name evidence="10" type="primary">Kifc3</name>
    <name evidence="10" type="ORF">SAPAEN_R06283</name>
</gene>
<feature type="coiled-coil region" evidence="7">
    <location>
        <begin position="235"/>
        <end position="287"/>
    </location>
</feature>
<dbReference type="Proteomes" id="UP000589485">
    <property type="component" value="Unassembled WGS sequence"/>
</dbReference>
<dbReference type="AlphaFoldDB" id="A0A7K7SX59"/>
<keyword evidence="4" id="KW-0963">Cytoplasm</keyword>
<keyword evidence="11" id="KW-1185">Reference proteome</keyword>
<dbReference type="EMBL" id="VZSY01000191">
    <property type="protein sequence ID" value="NXA08364.1"/>
    <property type="molecule type" value="Genomic_DNA"/>
</dbReference>
<accession>A0A7K7SX59</accession>
<dbReference type="CDD" id="cd01366">
    <property type="entry name" value="KISc_C_terminal"/>
    <property type="match status" value="1"/>
</dbReference>
<keyword evidence="5 6" id="KW-0505">Motor protein</keyword>
<dbReference type="PROSITE" id="PS00411">
    <property type="entry name" value="KINESIN_MOTOR_1"/>
    <property type="match status" value="1"/>
</dbReference>
<keyword evidence="7" id="KW-0175">Coiled coil</keyword>
<keyword evidence="4" id="KW-0206">Cytoskeleton</keyword>
<proteinExistence type="inferred from homology"/>
<comment type="similarity">
    <text evidence="5 6">Belongs to the TRAFAC class myosin-kinesin ATPase superfamily. Kinesin family.</text>
</comment>
<feature type="binding site" evidence="5">
    <location>
        <begin position="496"/>
        <end position="503"/>
    </location>
    <ligand>
        <name>ATP</name>
        <dbReference type="ChEBI" id="CHEBI:30616"/>
    </ligand>
</feature>
<evidence type="ECO:0000256" key="2">
    <source>
        <dbReference type="ARBA" id="ARBA00022741"/>
    </source>
</evidence>
<reference evidence="10 11" key="1">
    <citation type="submission" date="2019-09" db="EMBL/GenBank/DDBJ databases">
        <title>Bird 10,000 Genomes (B10K) Project - Family phase.</title>
        <authorList>
            <person name="Zhang G."/>
        </authorList>
    </citation>
    <scope>NUCLEOTIDE SEQUENCE [LARGE SCALE GENOMIC DNA]</scope>
    <source>
        <strain evidence="10">B10K-DU-030-41</strain>
        <tissue evidence="10">Muscle</tissue>
    </source>
</reference>
<dbReference type="InterPro" id="IPR027417">
    <property type="entry name" value="P-loop_NTPase"/>
</dbReference>
<organism evidence="10 11">
    <name type="scientific">Sapayoa aenigma</name>
    <name type="common">broad-billed sapayoa</name>
    <dbReference type="NCBI Taxonomy" id="239371"/>
    <lineage>
        <taxon>Eukaryota</taxon>
        <taxon>Metazoa</taxon>
        <taxon>Chordata</taxon>
        <taxon>Craniata</taxon>
        <taxon>Vertebrata</taxon>
        <taxon>Euteleostomi</taxon>
        <taxon>Archelosauria</taxon>
        <taxon>Archosauria</taxon>
        <taxon>Dinosauria</taxon>
        <taxon>Saurischia</taxon>
        <taxon>Theropoda</taxon>
        <taxon>Coelurosauria</taxon>
        <taxon>Aves</taxon>
        <taxon>Neognathae</taxon>
        <taxon>Neoaves</taxon>
        <taxon>Telluraves</taxon>
        <taxon>Australaves</taxon>
        <taxon>Passeriformes</taxon>
        <taxon>Tyrannidae</taxon>
        <taxon>Sapayoa</taxon>
    </lineage>
</organism>
<keyword evidence="3 5" id="KW-0067">ATP-binding</keyword>
<name>A0A7K7SX59_9TYRA</name>
<evidence type="ECO:0000256" key="6">
    <source>
        <dbReference type="RuleBase" id="RU000394"/>
    </source>
</evidence>
<dbReference type="PRINTS" id="PR00380">
    <property type="entry name" value="KINESINHEAVY"/>
</dbReference>
<dbReference type="SUPFAM" id="SSF52540">
    <property type="entry name" value="P-loop containing nucleoside triphosphate hydrolases"/>
    <property type="match status" value="1"/>
</dbReference>
<feature type="coiled-coil region" evidence="7">
    <location>
        <begin position="5"/>
        <end position="192"/>
    </location>
</feature>
<dbReference type="InterPro" id="IPR036961">
    <property type="entry name" value="Kinesin_motor_dom_sf"/>
</dbReference>
<dbReference type="GO" id="GO:0008017">
    <property type="term" value="F:microtubule binding"/>
    <property type="evidence" value="ECO:0007669"/>
    <property type="project" value="InterPro"/>
</dbReference>
<dbReference type="GO" id="GO:0005874">
    <property type="term" value="C:microtubule"/>
    <property type="evidence" value="ECO:0007669"/>
    <property type="project" value="UniProtKB-KW"/>
</dbReference>
<feature type="domain" description="Kinesin motor" evidence="9">
    <location>
        <begin position="387"/>
        <end position="736"/>
    </location>
</feature>
<feature type="non-terminal residue" evidence="10">
    <location>
        <position position="794"/>
    </location>
</feature>
<dbReference type="GO" id="GO:0007018">
    <property type="term" value="P:microtubule-based movement"/>
    <property type="evidence" value="ECO:0007669"/>
    <property type="project" value="InterPro"/>
</dbReference>
<comment type="caution">
    <text evidence="10">The sequence shown here is derived from an EMBL/GenBank/DDBJ whole genome shotgun (WGS) entry which is preliminary data.</text>
</comment>
<dbReference type="InterPro" id="IPR001752">
    <property type="entry name" value="Kinesin_motor_dom"/>
</dbReference>
<evidence type="ECO:0000256" key="3">
    <source>
        <dbReference type="ARBA" id="ARBA00022840"/>
    </source>
</evidence>
<evidence type="ECO:0000313" key="11">
    <source>
        <dbReference type="Proteomes" id="UP000589485"/>
    </source>
</evidence>
<dbReference type="Pfam" id="PF00225">
    <property type="entry name" value="Kinesin"/>
    <property type="match status" value="1"/>
</dbReference>
<dbReference type="PROSITE" id="PS50067">
    <property type="entry name" value="KINESIN_MOTOR_2"/>
    <property type="match status" value="1"/>
</dbReference>
<protein>
    <recommendedName>
        <fullName evidence="6">Kinesin-like protein</fullName>
    </recommendedName>
</protein>
<dbReference type="GO" id="GO:0003777">
    <property type="term" value="F:microtubule motor activity"/>
    <property type="evidence" value="ECO:0007669"/>
    <property type="project" value="InterPro"/>
</dbReference>
<evidence type="ECO:0000256" key="7">
    <source>
        <dbReference type="SAM" id="Coils"/>
    </source>
</evidence>
<feature type="region of interest" description="Disordered" evidence="8">
    <location>
        <begin position="746"/>
        <end position="794"/>
    </location>
</feature>
<dbReference type="OrthoDB" id="3176171at2759"/>
<dbReference type="InterPro" id="IPR019821">
    <property type="entry name" value="Kinesin_motor_CS"/>
</dbReference>
<dbReference type="GO" id="GO:0005524">
    <property type="term" value="F:ATP binding"/>
    <property type="evidence" value="ECO:0007669"/>
    <property type="project" value="UniProtKB-UniRule"/>
</dbReference>
<keyword evidence="2 5" id="KW-0547">Nucleotide-binding</keyword>
<dbReference type="SMART" id="SM00129">
    <property type="entry name" value="KISc"/>
    <property type="match status" value="1"/>
</dbReference>
<evidence type="ECO:0000256" key="8">
    <source>
        <dbReference type="SAM" id="MobiDB-lite"/>
    </source>
</evidence>
<feature type="compositionally biased region" description="Basic residues" evidence="8">
    <location>
        <begin position="785"/>
        <end position="794"/>
    </location>
</feature>
<sequence length="794" mass="89407">VMASMAHLQKEKLQLQEELLGLQEKLAARENDELSLSLQLQGQVETLKAKLLEQAQEISRLRSELGGTDAEKHRDLLAAENERLRQEMKACEGELRELRRRQQQQQQAPCRDCPHLQENAGLQEQLSQLQREAEETRAKMAELDLEVQQKTNRLAEVELRLKDSLAERAEEEERLSRRLRDSQETIASLKSQPQQIKYIIKTVEVESAKAKQALCETQSRNQYLQEQVGMQRQVLKEMEQQLQSSQKTEAQLRAQIMMYEAELERAHGQMLEEMQAMEEEKNHAIEEAFSRAQVEMKAVHENLAGVRTNLLTLQPALRTLTHDYNSLKRQVRDFPLLLQETLRSARAEISQAIEEVHNTNRELLRKYRRELQLRKKCHNELVRLKGNIRVFGRVRPITKEDGEGPEAANAVTFDTDDDAVLHLLHKGKQVSFELDKVFPPQASQEEVGTAIHTAGMRRGWSRLLLTLPCHPQVFQEVQALVTSCIDGYNVCIFAYGQTGAGKTYTMEGTAANPGINQRALQLLFSEVRGKAADWDYAITVSAAEIYNEALRDLLGKEPQEKLEIKLCPDGSGQLYVPGLTEFRVQSVEDINKVFEFGHVKRVTECTNLNEHSSRSHALLIITVRGLDRSTGLRTTGKLNLVDLAGSERVGRSGAEGSRLREAQHINKSLSALGDVIYALRSRQGHVPFRNSKLTYLLQDSLSGDSKTLMMVQVSPAEKNTSETLCSLKFAERVRSVELGPVSRKAELASWPSQEHLEGDSPGSAATAGRGHASHSPGQLSGRTASIRRKLQTSG</sequence>
<dbReference type="InterPro" id="IPR027640">
    <property type="entry name" value="Kinesin-like_fam"/>
</dbReference>